<evidence type="ECO:0000313" key="2">
    <source>
        <dbReference type="Proteomes" id="UP000887097"/>
    </source>
</evidence>
<proteinExistence type="predicted"/>
<sequence>MEVIDKLITFADEIKYDWDEKKISCIKYVDADADDISSEEMDYAGVYRLCYGQQHNSAEVKTAEAECNRRPEGFEGCIAAYS</sequence>
<name>A0AA37MM30_XYLRU</name>
<dbReference type="EMBL" id="BPTT01000001">
    <property type="protein sequence ID" value="GJG34476.1"/>
    <property type="molecule type" value="Genomic_DNA"/>
</dbReference>
<reference evidence="1" key="1">
    <citation type="submission" date="2021-08" db="EMBL/GenBank/DDBJ databases">
        <title>Prevotella lacticifex sp. nov., isolated from rumen of cow.</title>
        <authorList>
            <person name="Shinkai T."/>
            <person name="Ikeyama N."/>
            <person name="Kumagai M."/>
            <person name="Ohmori H."/>
            <person name="Sakamoto M."/>
            <person name="Ohkuma M."/>
            <person name="Mitsumori M."/>
        </authorList>
    </citation>
    <scope>NUCLEOTIDE SEQUENCE</scope>
    <source>
        <strain evidence="1">JCM 8259</strain>
    </source>
</reference>
<accession>A0AA37MM30</accession>
<protein>
    <submittedName>
        <fullName evidence="1">Uncharacterized protein</fullName>
    </submittedName>
</protein>
<gene>
    <name evidence="1" type="ORF">PRMUPPPA20_25850</name>
</gene>
<evidence type="ECO:0000313" key="1">
    <source>
        <dbReference type="EMBL" id="GJG34476.1"/>
    </source>
</evidence>
<comment type="caution">
    <text evidence="1">The sequence shown here is derived from an EMBL/GenBank/DDBJ whole genome shotgun (WGS) entry which is preliminary data.</text>
</comment>
<dbReference type="Proteomes" id="UP000887097">
    <property type="component" value="Unassembled WGS sequence"/>
</dbReference>
<dbReference type="AlphaFoldDB" id="A0AA37MM30"/>
<organism evidence="1 2">
    <name type="scientific">Xylanibacter ruminicola</name>
    <name type="common">Prevotella ruminicola</name>
    <dbReference type="NCBI Taxonomy" id="839"/>
    <lineage>
        <taxon>Bacteria</taxon>
        <taxon>Pseudomonadati</taxon>
        <taxon>Bacteroidota</taxon>
        <taxon>Bacteroidia</taxon>
        <taxon>Bacteroidales</taxon>
        <taxon>Prevotellaceae</taxon>
        <taxon>Xylanibacter</taxon>
    </lineage>
</organism>